<dbReference type="GO" id="GO:0045944">
    <property type="term" value="P:positive regulation of transcription by RNA polymerase II"/>
    <property type="evidence" value="ECO:0007669"/>
    <property type="project" value="TreeGrafter"/>
</dbReference>
<dbReference type="Pfam" id="PF00023">
    <property type="entry name" value="Ank"/>
    <property type="match status" value="1"/>
</dbReference>
<name>A0AAI9T818_PENTH</name>
<keyword evidence="5" id="KW-1185">Reference proteome</keyword>
<evidence type="ECO:0000256" key="2">
    <source>
        <dbReference type="ARBA" id="ARBA00023043"/>
    </source>
</evidence>
<comment type="caution">
    <text evidence="4">The sequence shown here is derived from an EMBL/GenBank/DDBJ whole genome shotgun (WGS) entry which is preliminary data.</text>
</comment>
<protein>
    <submittedName>
        <fullName evidence="4">Uncharacterized protein</fullName>
    </submittedName>
</protein>
<dbReference type="PANTHER" id="PTHR24193">
    <property type="entry name" value="ANKYRIN REPEAT PROTEIN"/>
    <property type="match status" value="1"/>
</dbReference>
<dbReference type="PROSITE" id="PS50088">
    <property type="entry name" value="ANK_REPEAT"/>
    <property type="match status" value="1"/>
</dbReference>
<organism evidence="4 5">
    <name type="scientific">Penicillium thymicola</name>
    <dbReference type="NCBI Taxonomy" id="293382"/>
    <lineage>
        <taxon>Eukaryota</taxon>
        <taxon>Fungi</taxon>
        <taxon>Dikarya</taxon>
        <taxon>Ascomycota</taxon>
        <taxon>Pezizomycotina</taxon>
        <taxon>Eurotiomycetes</taxon>
        <taxon>Eurotiomycetidae</taxon>
        <taxon>Eurotiales</taxon>
        <taxon>Aspergillaceae</taxon>
        <taxon>Penicillium</taxon>
    </lineage>
</organism>
<dbReference type="Gene3D" id="1.25.40.20">
    <property type="entry name" value="Ankyrin repeat-containing domain"/>
    <property type="match status" value="2"/>
</dbReference>
<evidence type="ECO:0000256" key="1">
    <source>
        <dbReference type="ARBA" id="ARBA00022737"/>
    </source>
</evidence>
<keyword evidence="1" id="KW-0677">Repeat</keyword>
<dbReference type="Proteomes" id="UP001227192">
    <property type="component" value="Unassembled WGS sequence"/>
</dbReference>
<dbReference type="InterPro" id="IPR050663">
    <property type="entry name" value="Ankyrin-SOCS_Box"/>
</dbReference>
<sequence length="262" mass="29164">MTWLDQLPLEMLCLIVKGLPSERDINAFVQTNQNLYRLLQFYLCQHNIQFHQSSALLWAAKNGYTDLAKILLNAGANIAAFESPVEIAHTVDTRDLLKEVENPLLYAAQGGNLGTLNSMLSEAQPDRGSSPAQLRTVLHRAIRSRDNQLVELMLKNTAPLDPAGDARWAFSALRVAVASLNDFIIPRLREAGAKSGRSESPSPLANVIFTNQRPVVGLLLKQGERLDSDGALMHIARKNDKDLYQLLIKYRFRSTFSGTLKL</sequence>
<dbReference type="GO" id="GO:0005634">
    <property type="term" value="C:nucleus"/>
    <property type="evidence" value="ECO:0007669"/>
    <property type="project" value="TreeGrafter"/>
</dbReference>
<evidence type="ECO:0000313" key="4">
    <source>
        <dbReference type="EMBL" id="KAJ9482485.1"/>
    </source>
</evidence>
<dbReference type="GO" id="GO:0000976">
    <property type="term" value="F:transcription cis-regulatory region binding"/>
    <property type="evidence" value="ECO:0007669"/>
    <property type="project" value="TreeGrafter"/>
</dbReference>
<reference evidence="4" key="2">
    <citation type="journal article" date="2016" name="Fungal Biol.">
        <title>Ochratoxin A production by Penicillium thymicola.</title>
        <authorList>
            <person name="Nguyen H.D.T."/>
            <person name="McMullin D.R."/>
            <person name="Ponomareva E."/>
            <person name="Riley R."/>
            <person name="Pomraning K.R."/>
            <person name="Baker S.E."/>
            <person name="Seifert K.A."/>
        </authorList>
    </citation>
    <scope>NUCLEOTIDE SEQUENCE</scope>
    <source>
        <strain evidence="4">DAOM 180753</strain>
    </source>
</reference>
<keyword evidence="2 3" id="KW-0040">ANK repeat</keyword>
<feature type="repeat" description="ANK" evidence="3">
    <location>
        <begin position="51"/>
        <end position="83"/>
    </location>
</feature>
<gene>
    <name evidence="4" type="ORF">VN97_g10938</name>
</gene>
<dbReference type="InterPro" id="IPR036770">
    <property type="entry name" value="Ankyrin_rpt-contain_sf"/>
</dbReference>
<dbReference type="PROSITE" id="PS50297">
    <property type="entry name" value="ANK_REP_REGION"/>
    <property type="match status" value="1"/>
</dbReference>
<dbReference type="SMART" id="SM00248">
    <property type="entry name" value="ANK"/>
    <property type="match status" value="4"/>
</dbReference>
<dbReference type="AlphaFoldDB" id="A0AAI9T818"/>
<evidence type="ECO:0000313" key="5">
    <source>
        <dbReference type="Proteomes" id="UP001227192"/>
    </source>
</evidence>
<evidence type="ECO:0000256" key="3">
    <source>
        <dbReference type="PROSITE-ProRule" id="PRU00023"/>
    </source>
</evidence>
<reference evidence="4" key="1">
    <citation type="submission" date="2015-06" db="EMBL/GenBank/DDBJ databases">
        <authorList>
            <person name="Nguyen H."/>
        </authorList>
    </citation>
    <scope>NUCLEOTIDE SEQUENCE</scope>
    <source>
        <strain evidence="4">DAOM 180753</strain>
    </source>
</reference>
<dbReference type="InterPro" id="IPR002110">
    <property type="entry name" value="Ankyrin_rpt"/>
</dbReference>
<dbReference type="SUPFAM" id="SSF48403">
    <property type="entry name" value="Ankyrin repeat"/>
    <property type="match status" value="1"/>
</dbReference>
<accession>A0AAI9T818</accession>
<dbReference type="EMBL" id="LACB01000553">
    <property type="protein sequence ID" value="KAJ9482485.1"/>
    <property type="molecule type" value="Genomic_DNA"/>
</dbReference>
<proteinExistence type="predicted"/>
<dbReference type="PANTHER" id="PTHR24193:SF122">
    <property type="entry name" value="ANKYRIN REPEAT DOMAIN-CONTAINING PROTEIN 23"/>
    <property type="match status" value="1"/>
</dbReference>